<feature type="domain" description="ATP-dependent DNA ligase family profile" evidence="21">
    <location>
        <begin position="409"/>
        <end position="537"/>
    </location>
</feature>
<evidence type="ECO:0000313" key="23">
    <source>
        <dbReference type="EMBL" id="CDR45387.1"/>
    </source>
</evidence>
<proteinExistence type="inferred from homology"/>
<evidence type="ECO:0000256" key="7">
    <source>
        <dbReference type="ARBA" id="ARBA00022723"/>
    </source>
</evidence>
<comment type="subcellular location">
    <subcellularLocation>
        <location evidence="2">Nucleus</location>
    </subcellularLocation>
</comment>
<dbReference type="InterPro" id="IPR000977">
    <property type="entry name" value="DNA_ligase_ATP-dep"/>
</dbReference>
<evidence type="ECO:0000256" key="13">
    <source>
        <dbReference type="ARBA" id="ARBA00023172"/>
    </source>
</evidence>
<dbReference type="GO" id="GO:0003677">
    <property type="term" value="F:DNA binding"/>
    <property type="evidence" value="ECO:0007669"/>
    <property type="project" value="InterPro"/>
</dbReference>
<evidence type="ECO:0000256" key="12">
    <source>
        <dbReference type="ARBA" id="ARBA00022842"/>
    </source>
</evidence>
<dbReference type="InterPro" id="IPR036599">
    <property type="entry name" value="DNA_ligase_N_sf"/>
</dbReference>
<dbReference type="GO" id="GO:0032807">
    <property type="term" value="C:DNA ligase IV complex"/>
    <property type="evidence" value="ECO:0007669"/>
    <property type="project" value="TreeGrafter"/>
</dbReference>
<evidence type="ECO:0000256" key="15">
    <source>
        <dbReference type="ARBA" id="ARBA00023242"/>
    </source>
</evidence>
<dbReference type="GO" id="GO:0006310">
    <property type="term" value="P:DNA recombination"/>
    <property type="evidence" value="ECO:0007669"/>
    <property type="project" value="UniProtKB-KW"/>
</dbReference>
<comment type="cofactor">
    <cofactor evidence="1">
        <name>Mg(2+)</name>
        <dbReference type="ChEBI" id="CHEBI:18420"/>
    </cofactor>
</comment>
<feature type="domain" description="BRCT" evidence="22">
    <location>
        <begin position="705"/>
        <end position="801"/>
    </location>
</feature>
<dbReference type="OrthoDB" id="151490at2759"/>
<name>A0A061BBX5_CYBFA</name>
<dbReference type="SUPFAM" id="SSF50249">
    <property type="entry name" value="Nucleic acid-binding proteins"/>
    <property type="match status" value="1"/>
</dbReference>
<dbReference type="EMBL" id="LK052903">
    <property type="protein sequence ID" value="CDR45387.1"/>
    <property type="molecule type" value="Genomic_DNA"/>
</dbReference>
<evidence type="ECO:0000256" key="19">
    <source>
        <dbReference type="RuleBase" id="RU004196"/>
    </source>
</evidence>
<dbReference type="InterPro" id="IPR029710">
    <property type="entry name" value="LIG4"/>
</dbReference>
<dbReference type="GO" id="GO:0003910">
    <property type="term" value="F:DNA ligase (ATP) activity"/>
    <property type="evidence" value="ECO:0007669"/>
    <property type="project" value="UniProtKB-EC"/>
</dbReference>
<gene>
    <name evidence="23" type="ORF">CYFA0S_18e00694g</name>
</gene>
<dbReference type="NCBIfam" id="TIGR00574">
    <property type="entry name" value="dnl1"/>
    <property type="match status" value="1"/>
</dbReference>
<organism evidence="23">
    <name type="scientific">Cyberlindnera fabianii</name>
    <name type="common">Yeast</name>
    <name type="synonym">Hansenula fabianii</name>
    <dbReference type="NCBI Taxonomy" id="36022"/>
    <lineage>
        <taxon>Eukaryota</taxon>
        <taxon>Fungi</taxon>
        <taxon>Dikarya</taxon>
        <taxon>Ascomycota</taxon>
        <taxon>Saccharomycotina</taxon>
        <taxon>Saccharomycetes</taxon>
        <taxon>Phaffomycetales</taxon>
        <taxon>Phaffomycetaceae</taxon>
        <taxon>Cyberlindnera</taxon>
    </lineage>
</organism>
<dbReference type="GO" id="GO:0006303">
    <property type="term" value="P:double-strand break repair via nonhomologous end joining"/>
    <property type="evidence" value="ECO:0007669"/>
    <property type="project" value="TreeGrafter"/>
</dbReference>
<dbReference type="GO" id="GO:0071897">
    <property type="term" value="P:DNA biosynthetic process"/>
    <property type="evidence" value="ECO:0007669"/>
    <property type="project" value="InterPro"/>
</dbReference>
<dbReference type="InterPro" id="IPR012310">
    <property type="entry name" value="DNA_ligase_ATP-dep_cent"/>
</dbReference>
<evidence type="ECO:0000256" key="16">
    <source>
        <dbReference type="ARBA" id="ARBA00030676"/>
    </source>
</evidence>
<reference evidence="23" key="1">
    <citation type="journal article" date="2014" name="Genome Announc.">
        <title>Genome sequence of the yeast Cyberlindnera fabianii (Hansenula fabianii).</title>
        <authorList>
            <person name="Freel K.C."/>
            <person name="Sarilar V."/>
            <person name="Neuveglise C."/>
            <person name="Devillers H."/>
            <person name="Friedrich A."/>
            <person name="Schacherer J."/>
        </authorList>
    </citation>
    <scope>NUCLEOTIDE SEQUENCE</scope>
    <source>
        <strain evidence="23">YJS4271</strain>
    </source>
</reference>
<dbReference type="SUPFAM" id="SSF56091">
    <property type="entry name" value="DNA ligase/mRNA capping enzyme, catalytic domain"/>
    <property type="match status" value="1"/>
</dbReference>
<dbReference type="PROSITE" id="PS50160">
    <property type="entry name" value="DNA_LIGASE_A3"/>
    <property type="match status" value="1"/>
</dbReference>
<dbReference type="Gene3D" id="2.40.50.140">
    <property type="entry name" value="Nucleic acid-binding proteins"/>
    <property type="match status" value="1"/>
</dbReference>
<evidence type="ECO:0000256" key="10">
    <source>
        <dbReference type="ARBA" id="ARBA00022763"/>
    </source>
</evidence>
<dbReference type="InterPro" id="IPR044125">
    <property type="entry name" value="Adenylation_DNA_ligase_IV"/>
</dbReference>
<keyword evidence="8" id="KW-0677">Repeat</keyword>
<accession>A0A061BBX5</accession>
<dbReference type="Pfam" id="PF04675">
    <property type="entry name" value="DNA_ligase_A_N"/>
    <property type="match status" value="1"/>
</dbReference>
<keyword evidence="10" id="KW-0227">DNA damage</keyword>
<comment type="catalytic activity">
    <reaction evidence="18">
        <text>ATP + (deoxyribonucleotide)n-3'-hydroxyl + 5'-phospho-(deoxyribonucleotide)m = (deoxyribonucleotide)n+m + AMP + diphosphate.</text>
        <dbReference type="EC" id="6.5.1.1"/>
    </reaction>
</comment>
<keyword evidence="13" id="KW-0233">DNA recombination</keyword>
<evidence type="ECO:0000256" key="1">
    <source>
        <dbReference type="ARBA" id="ARBA00001946"/>
    </source>
</evidence>
<keyword evidence="12" id="KW-0460">Magnesium</keyword>
<dbReference type="PhylomeDB" id="A0A061BBX5"/>
<protein>
    <recommendedName>
        <fullName evidence="5">DNA ligase 4</fullName>
        <ecNumber evidence="4">6.5.1.1</ecNumber>
    </recommendedName>
    <alternativeName>
        <fullName evidence="17">DNA ligase IV</fullName>
    </alternativeName>
    <alternativeName>
        <fullName evidence="16">Polydeoxyribonucleotide synthase [ATP] 4</fullName>
    </alternativeName>
</protein>
<comment type="similarity">
    <text evidence="3 19">Belongs to the ATP-dependent DNA ligase family.</text>
</comment>
<evidence type="ECO:0000259" key="21">
    <source>
        <dbReference type="PROSITE" id="PS50160"/>
    </source>
</evidence>
<dbReference type="AlphaFoldDB" id="A0A061BBX5"/>
<evidence type="ECO:0000256" key="6">
    <source>
        <dbReference type="ARBA" id="ARBA00022598"/>
    </source>
</evidence>
<dbReference type="EC" id="6.5.1.1" evidence="4"/>
<keyword evidence="14" id="KW-0234">DNA repair</keyword>
<dbReference type="VEuPathDB" id="FungiDB:BON22_1150"/>
<dbReference type="GO" id="GO:0005524">
    <property type="term" value="F:ATP binding"/>
    <property type="evidence" value="ECO:0007669"/>
    <property type="project" value="UniProtKB-KW"/>
</dbReference>
<keyword evidence="11" id="KW-0067">ATP-binding</keyword>
<evidence type="ECO:0000256" key="2">
    <source>
        <dbReference type="ARBA" id="ARBA00004123"/>
    </source>
</evidence>
<dbReference type="SUPFAM" id="SSF52113">
    <property type="entry name" value="BRCT domain"/>
    <property type="match status" value="2"/>
</dbReference>
<evidence type="ECO:0000256" key="11">
    <source>
        <dbReference type="ARBA" id="ARBA00022840"/>
    </source>
</evidence>
<evidence type="ECO:0000256" key="8">
    <source>
        <dbReference type="ARBA" id="ARBA00022737"/>
    </source>
</evidence>
<keyword evidence="15" id="KW-0539">Nucleus</keyword>
<dbReference type="PROSITE" id="PS00333">
    <property type="entry name" value="DNA_LIGASE_A2"/>
    <property type="match status" value="1"/>
</dbReference>
<sequence>MRRHDRQKQQVTSSEAMETKVKKENTGSLVLPVDTVPSNPDEELEATAPKNHGKVFLFKALCDDVFHQLELINSLTNEQLRNRGVDNRTDLKYKTFRNFYQSWRQNVGNNIYPAWQLIFPDKDITRTYGMAKVTTLHYILEILKISRKTQTWEDAHAWDRTDAAKDKGRLAFIDKCMEIITARRKLSKGGELTIDDVNDLLSRLSDAKGKEERLGVLEIAMEKMSVTELRYFLIIILKESVTFKSEAAAFFEWHPNAREYYQYVLSLKKVAYRLHDKNEIPDAQEMSITLGNPFLPQLSGRPRHNYSAVAQQMRGEFIIEEKMDGERLIVHWMNGGNDIKYFSRKGSDYTFMYGHCKSEGRISNYINIKEGVQNCILDAEIIAYDPLTNKFLPYDAVKGVSGTVNWEDSDPNDPRPFLMVFDVLLVNNTNLTKRSLLKRKKVLDQILIPTEGHVEIIQKKITKSAEDIQTVLRRCIESGSEGLVVKGTRSVYTVNRRSEQWIKIKPEYLQEFGDNLDLVVIGREKGLKDVYHCGLRSTAGDTYDENGDIVAHDTKFLSFCSIANGFDKEMRMKIDEDTRGKWHNMKKELPPPHLIQFKSKKPVEWIDPTESIVLEVKARSVDRRFSNKYAVDTTLLNAVCRKLRPDKDWKTAATVDSYLEQKRNARNSDRTQTLMIEKKRKKLILKRQRETQDEVEWNDPNTIGTQSSLFQDFLFMILSDVYYQGRRVPQEEFRELLRSHGARIIESENLADDLKTFRIVTSKNTVQVVALRGSGYDILRTSWIYDCIRMKRIVKIAPSHLFSCSETMVQAAARRVDVLGHVYEDDYDESSLEQLLTNPKNVGYVSGLSYDSSDIELEQTLQSALLFGDLTVYIVHSDDDSDYDFRYLKMMLEGFGATITNSSSDCNLVVTVSGSNDVMKKVNKVREELAKQAAAIDVGYQTVRLVSSSWVIDSVQNGYKMDEQDYYV</sequence>
<dbReference type="Gene3D" id="3.40.50.10190">
    <property type="entry name" value="BRCT domain"/>
    <property type="match status" value="2"/>
</dbReference>
<evidence type="ECO:0000256" key="20">
    <source>
        <dbReference type="SAM" id="MobiDB-lite"/>
    </source>
</evidence>
<feature type="domain" description="BRCT" evidence="22">
    <location>
        <begin position="862"/>
        <end position="968"/>
    </location>
</feature>
<dbReference type="SMART" id="SM00292">
    <property type="entry name" value="BRCT"/>
    <property type="match status" value="2"/>
</dbReference>
<evidence type="ECO:0000256" key="18">
    <source>
        <dbReference type="ARBA" id="ARBA00034003"/>
    </source>
</evidence>
<keyword evidence="6" id="KW-0436">Ligase</keyword>
<evidence type="ECO:0000256" key="14">
    <source>
        <dbReference type="ARBA" id="ARBA00023204"/>
    </source>
</evidence>
<dbReference type="PROSITE" id="PS50172">
    <property type="entry name" value="BRCT"/>
    <property type="match status" value="2"/>
</dbReference>
<keyword evidence="7" id="KW-0479">Metal-binding</keyword>
<dbReference type="Pfam" id="PF01068">
    <property type="entry name" value="DNA_ligase_A_M"/>
    <property type="match status" value="1"/>
</dbReference>
<dbReference type="InterPro" id="IPR001357">
    <property type="entry name" value="BRCT_dom"/>
</dbReference>
<evidence type="ECO:0000256" key="3">
    <source>
        <dbReference type="ARBA" id="ARBA00007572"/>
    </source>
</evidence>
<evidence type="ECO:0000256" key="5">
    <source>
        <dbReference type="ARBA" id="ARBA00022073"/>
    </source>
</evidence>
<dbReference type="GO" id="GO:0046872">
    <property type="term" value="F:metal ion binding"/>
    <property type="evidence" value="ECO:0007669"/>
    <property type="project" value="UniProtKB-KW"/>
</dbReference>
<dbReference type="InterPro" id="IPR012340">
    <property type="entry name" value="NA-bd_OB-fold"/>
</dbReference>
<evidence type="ECO:0000256" key="9">
    <source>
        <dbReference type="ARBA" id="ARBA00022741"/>
    </source>
</evidence>
<dbReference type="PANTHER" id="PTHR45997">
    <property type="entry name" value="DNA LIGASE 4"/>
    <property type="match status" value="1"/>
</dbReference>
<keyword evidence="9" id="KW-0547">Nucleotide-binding</keyword>
<feature type="region of interest" description="Disordered" evidence="20">
    <location>
        <begin position="1"/>
        <end position="47"/>
    </location>
</feature>
<dbReference type="GO" id="GO:0006297">
    <property type="term" value="P:nucleotide-excision repair, DNA gap filling"/>
    <property type="evidence" value="ECO:0007669"/>
    <property type="project" value="TreeGrafter"/>
</dbReference>
<evidence type="ECO:0000256" key="4">
    <source>
        <dbReference type="ARBA" id="ARBA00012727"/>
    </source>
</evidence>
<dbReference type="InterPro" id="IPR036420">
    <property type="entry name" value="BRCT_dom_sf"/>
</dbReference>
<dbReference type="CDD" id="cd07903">
    <property type="entry name" value="Adenylation_DNA_ligase_IV"/>
    <property type="match status" value="1"/>
</dbReference>
<evidence type="ECO:0000256" key="17">
    <source>
        <dbReference type="ARBA" id="ARBA00031942"/>
    </source>
</evidence>
<dbReference type="InterPro" id="IPR012308">
    <property type="entry name" value="DNA_ligase_ATP-dep_N"/>
</dbReference>
<evidence type="ECO:0000259" key="22">
    <source>
        <dbReference type="PROSITE" id="PS50172"/>
    </source>
</evidence>
<dbReference type="Gene3D" id="3.30.470.30">
    <property type="entry name" value="DNA ligase/mRNA capping enzyme"/>
    <property type="match status" value="1"/>
</dbReference>
<dbReference type="Gene3D" id="1.10.3260.10">
    <property type="entry name" value="DNA ligase, ATP-dependent, N-terminal domain"/>
    <property type="match status" value="1"/>
</dbReference>
<dbReference type="InterPro" id="IPR016059">
    <property type="entry name" value="DNA_ligase_ATP-dep_CS"/>
</dbReference>
<dbReference type="CDD" id="cd07968">
    <property type="entry name" value="OBF_DNA_ligase_IV"/>
    <property type="match status" value="1"/>
</dbReference>
<dbReference type="PANTHER" id="PTHR45997:SF1">
    <property type="entry name" value="DNA LIGASE 4"/>
    <property type="match status" value="1"/>
</dbReference>